<dbReference type="InterPro" id="IPR051019">
    <property type="entry name" value="VLCFA-Steroid_DH"/>
</dbReference>
<dbReference type="PRINTS" id="PR00081">
    <property type="entry name" value="GDHRDH"/>
</dbReference>
<evidence type="ECO:0000313" key="3">
    <source>
        <dbReference type="EMBL" id="KAI1878662.1"/>
    </source>
</evidence>
<keyword evidence="4" id="KW-1185">Reference proteome</keyword>
<dbReference type="GO" id="GO:0005783">
    <property type="term" value="C:endoplasmic reticulum"/>
    <property type="evidence" value="ECO:0007669"/>
    <property type="project" value="TreeGrafter"/>
</dbReference>
<keyword evidence="2" id="KW-0560">Oxidoreductase</keyword>
<organism evidence="3 4">
    <name type="scientific">Neoarthrinium moseri</name>
    <dbReference type="NCBI Taxonomy" id="1658444"/>
    <lineage>
        <taxon>Eukaryota</taxon>
        <taxon>Fungi</taxon>
        <taxon>Dikarya</taxon>
        <taxon>Ascomycota</taxon>
        <taxon>Pezizomycotina</taxon>
        <taxon>Sordariomycetes</taxon>
        <taxon>Xylariomycetidae</taxon>
        <taxon>Amphisphaeriales</taxon>
        <taxon>Apiosporaceae</taxon>
        <taxon>Neoarthrinium</taxon>
    </lineage>
</organism>
<evidence type="ECO:0000313" key="4">
    <source>
        <dbReference type="Proteomes" id="UP000829685"/>
    </source>
</evidence>
<reference evidence="3" key="1">
    <citation type="submission" date="2021-03" db="EMBL/GenBank/DDBJ databases">
        <title>Revisited historic fungal species revealed as producer of novel bioactive compounds through whole genome sequencing and comparative genomics.</title>
        <authorList>
            <person name="Vignolle G.A."/>
            <person name="Hochenegger N."/>
            <person name="Mach R.L."/>
            <person name="Mach-Aigner A.R."/>
            <person name="Javad Rahimi M."/>
            <person name="Salim K.A."/>
            <person name="Chan C.M."/>
            <person name="Lim L.B.L."/>
            <person name="Cai F."/>
            <person name="Druzhinina I.S."/>
            <person name="U'Ren J.M."/>
            <person name="Derntl C."/>
        </authorList>
    </citation>
    <scope>NUCLEOTIDE SEQUENCE</scope>
    <source>
        <strain evidence="3">TUCIM 5799</strain>
    </source>
</reference>
<comment type="similarity">
    <text evidence="1">Belongs to the short-chain dehydrogenases/reductases (SDR) family.</text>
</comment>
<gene>
    <name evidence="3" type="ORF">JX265_002839</name>
</gene>
<evidence type="ECO:0000256" key="2">
    <source>
        <dbReference type="ARBA" id="ARBA00023002"/>
    </source>
</evidence>
<dbReference type="PANTHER" id="PTHR43899:SF13">
    <property type="entry name" value="RH59310P"/>
    <property type="match status" value="1"/>
</dbReference>
<accession>A0A9P9WT49</accession>
<dbReference type="Gene3D" id="3.40.50.720">
    <property type="entry name" value="NAD(P)-binding Rossmann-like Domain"/>
    <property type="match status" value="1"/>
</dbReference>
<dbReference type="SUPFAM" id="SSF51735">
    <property type="entry name" value="NAD(P)-binding Rossmann-fold domains"/>
    <property type="match status" value="1"/>
</dbReference>
<dbReference type="GO" id="GO:0016491">
    <property type="term" value="F:oxidoreductase activity"/>
    <property type="evidence" value="ECO:0007669"/>
    <property type="project" value="UniProtKB-KW"/>
</dbReference>
<comment type="caution">
    <text evidence="3">The sequence shown here is derived from an EMBL/GenBank/DDBJ whole genome shotgun (WGS) entry which is preliminary data.</text>
</comment>
<dbReference type="InterPro" id="IPR002347">
    <property type="entry name" value="SDR_fam"/>
</dbReference>
<dbReference type="AlphaFoldDB" id="A0A9P9WT49"/>
<dbReference type="Pfam" id="PF00106">
    <property type="entry name" value="adh_short"/>
    <property type="match status" value="1"/>
</dbReference>
<dbReference type="Proteomes" id="UP000829685">
    <property type="component" value="Unassembled WGS sequence"/>
</dbReference>
<name>A0A9P9WT49_9PEZI</name>
<dbReference type="InterPro" id="IPR036291">
    <property type="entry name" value="NAD(P)-bd_dom_sf"/>
</dbReference>
<protein>
    <submittedName>
        <fullName evidence="3">Uncharacterized protein</fullName>
    </submittedName>
</protein>
<dbReference type="PANTHER" id="PTHR43899">
    <property type="entry name" value="RH59310P"/>
    <property type="match status" value="1"/>
</dbReference>
<dbReference type="OrthoDB" id="47007at2759"/>
<dbReference type="PIRSF" id="PIRSF000126">
    <property type="entry name" value="11-beta-HSD1"/>
    <property type="match status" value="1"/>
</dbReference>
<evidence type="ECO:0000256" key="1">
    <source>
        <dbReference type="ARBA" id="ARBA00006484"/>
    </source>
</evidence>
<dbReference type="EMBL" id="JAFIMR010000005">
    <property type="protein sequence ID" value="KAI1878662.1"/>
    <property type="molecule type" value="Genomic_DNA"/>
</dbReference>
<proteinExistence type="inferred from homology"/>
<sequence length="315" mass="34137">MVTAFSPLSALGALVLTSIAYKACSLVWLYTRPSNLHKYLHTTSGKPAWALVTGATAGIGKALADELAAAGFNVVLHGRNTVKLDHVKAELEKSHPAHEFRTLVVDAATSSEDPEKWLDKVVQLVDDLNLTVLVNNAGGGAQPVLSRLEEYSPAKILGNVNLNAVFPTLLTSALIPVLLRNAPGLIINIGSFSDNGLPLVSFYGGAKTFTQTLMLSVNREMTLENRDVEVIAHRVSRVTETDHLKIKPTLFIPTARTAAKAILARTGCGKKSVISYWGHSITQLGVNIIPDWLADRFLINVMRNLRNEQDATKTE</sequence>